<feature type="compositionally biased region" description="Basic and acidic residues" evidence="5">
    <location>
        <begin position="67"/>
        <end position="79"/>
    </location>
</feature>
<sequence>MSGSGSFRRLLRRSPRSPTNNSPRSPPLDPTEADLERLAARNESLAARQAAAIAETHQQQQNEMLEESYHSRLRVHEDSDPPSDTPMENPCTLCGQRSANVKFVLCGHQVCKTCAKREYWAGMQRLRCPFCRVNILNLMDVTNGAVEGLQSWMFHNSSTYRARGGRPG</sequence>
<dbReference type="InterPro" id="IPR017907">
    <property type="entry name" value="Znf_RING_CS"/>
</dbReference>
<proteinExistence type="predicted"/>
<dbReference type="GO" id="GO:0008270">
    <property type="term" value="F:zinc ion binding"/>
    <property type="evidence" value="ECO:0007669"/>
    <property type="project" value="UniProtKB-KW"/>
</dbReference>
<accession>A0A3N4KSE2</accession>
<dbReference type="InterPro" id="IPR013083">
    <property type="entry name" value="Znf_RING/FYVE/PHD"/>
</dbReference>
<dbReference type="Pfam" id="PF13920">
    <property type="entry name" value="zf-C3HC4_3"/>
    <property type="match status" value="1"/>
</dbReference>
<evidence type="ECO:0000259" key="6">
    <source>
        <dbReference type="PROSITE" id="PS50089"/>
    </source>
</evidence>
<dbReference type="Proteomes" id="UP000277580">
    <property type="component" value="Unassembled WGS sequence"/>
</dbReference>
<evidence type="ECO:0000256" key="1">
    <source>
        <dbReference type="ARBA" id="ARBA00022723"/>
    </source>
</evidence>
<feature type="region of interest" description="Disordered" evidence="5">
    <location>
        <begin position="46"/>
        <end position="85"/>
    </location>
</feature>
<keyword evidence="1" id="KW-0479">Metal-binding</keyword>
<dbReference type="InterPro" id="IPR001841">
    <property type="entry name" value="Znf_RING"/>
</dbReference>
<dbReference type="OrthoDB" id="5405534at2759"/>
<dbReference type="Gene3D" id="3.30.40.10">
    <property type="entry name" value="Zinc/RING finger domain, C3HC4 (zinc finger)"/>
    <property type="match status" value="1"/>
</dbReference>
<evidence type="ECO:0000313" key="8">
    <source>
        <dbReference type="Proteomes" id="UP000277580"/>
    </source>
</evidence>
<evidence type="ECO:0000256" key="4">
    <source>
        <dbReference type="PROSITE-ProRule" id="PRU00175"/>
    </source>
</evidence>
<reference evidence="7 8" key="1">
    <citation type="journal article" date="2018" name="Nat. Ecol. Evol.">
        <title>Pezizomycetes genomes reveal the molecular basis of ectomycorrhizal truffle lifestyle.</title>
        <authorList>
            <person name="Murat C."/>
            <person name="Payen T."/>
            <person name="Noel B."/>
            <person name="Kuo A."/>
            <person name="Morin E."/>
            <person name="Chen J."/>
            <person name="Kohler A."/>
            <person name="Krizsan K."/>
            <person name="Balestrini R."/>
            <person name="Da Silva C."/>
            <person name="Montanini B."/>
            <person name="Hainaut M."/>
            <person name="Levati E."/>
            <person name="Barry K.W."/>
            <person name="Belfiori B."/>
            <person name="Cichocki N."/>
            <person name="Clum A."/>
            <person name="Dockter R.B."/>
            <person name="Fauchery L."/>
            <person name="Guy J."/>
            <person name="Iotti M."/>
            <person name="Le Tacon F."/>
            <person name="Lindquist E.A."/>
            <person name="Lipzen A."/>
            <person name="Malagnac F."/>
            <person name="Mello A."/>
            <person name="Molinier V."/>
            <person name="Miyauchi S."/>
            <person name="Poulain J."/>
            <person name="Riccioni C."/>
            <person name="Rubini A."/>
            <person name="Sitrit Y."/>
            <person name="Splivallo R."/>
            <person name="Traeger S."/>
            <person name="Wang M."/>
            <person name="Zifcakova L."/>
            <person name="Wipf D."/>
            <person name="Zambonelli A."/>
            <person name="Paolocci F."/>
            <person name="Nowrousian M."/>
            <person name="Ottonello S."/>
            <person name="Baldrian P."/>
            <person name="Spatafora J.W."/>
            <person name="Henrissat B."/>
            <person name="Nagy L.G."/>
            <person name="Aury J.M."/>
            <person name="Wincker P."/>
            <person name="Grigoriev I.V."/>
            <person name="Bonfante P."/>
            <person name="Martin F.M."/>
        </authorList>
    </citation>
    <scope>NUCLEOTIDE SEQUENCE [LARGE SCALE GENOMIC DNA]</scope>
    <source>
        <strain evidence="7 8">CCBAS932</strain>
    </source>
</reference>
<dbReference type="AlphaFoldDB" id="A0A3N4KSE2"/>
<evidence type="ECO:0000256" key="5">
    <source>
        <dbReference type="SAM" id="MobiDB-lite"/>
    </source>
</evidence>
<dbReference type="EMBL" id="ML119129">
    <property type="protein sequence ID" value="RPB12319.1"/>
    <property type="molecule type" value="Genomic_DNA"/>
</dbReference>
<dbReference type="PROSITE" id="PS00518">
    <property type="entry name" value="ZF_RING_1"/>
    <property type="match status" value="1"/>
</dbReference>
<feature type="region of interest" description="Disordered" evidence="5">
    <location>
        <begin position="1"/>
        <end position="34"/>
    </location>
</feature>
<dbReference type="SMART" id="SM00184">
    <property type="entry name" value="RING"/>
    <property type="match status" value="1"/>
</dbReference>
<name>A0A3N4KSE2_9PEZI</name>
<keyword evidence="3" id="KW-0862">Zinc</keyword>
<gene>
    <name evidence="7" type="ORF">P167DRAFT_574356</name>
</gene>
<evidence type="ECO:0000256" key="3">
    <source>
        <dbReference type="ARBA" id="ARBA00022833"/>
    </source>
</evidence>
<protein>
    <recommendedName>
        <fullName evidence="6">RING-type domain-containing protein</fullName>
    </recommendedName>
</protein>
<dbReference type="PROSITE" id="PS50089">
    <property type="entry name" value="ZF_RING_2"/>
    <property type="match status" value="1"/>
</dbReference>
<keyword evidence="8" id="KW-1185">Reference proteome</keyword>
<feature type="domain" description="RING-type" evidence="6">
    <location>
        <begin position="91"/>
        <end position="132"/>
    </location>
</feature>
<keyword evidence="2 4" id="KW-0863">Zinc-finger</keyword>
<evidence type="ECO:0000313" key="7">
    <source>
        <dbReference type="EMBL" id="RPB12319.1"/>
    </source>
</evidence>
<dbReference type="InParanoid" id="A0A3N4KSE2"/>
<evidence type="ECO:0000256" key="2">
    <source>
        <dbReference type="ARBA" id="ARBA00022771"/>
    </source>
</evidence>
<dbReference type="SUPFAM" id="SSF57850">
    <property type="entry name" value="RING/U-box"/>
    <property type="match status" value="1"/>
</dbReference>
<organism evidence="7 8">
    <name type="scientific">Morchella conica CCBAS932</name>
    <dbReference type="NCBI Taxonomy" id="1392247"/>
    <lineage>
        <taxon>Eukaryota</taxon>
        <taxon>Fungi</taxon>
        <taxon>Dikarya</taxon>
        <taxon>Ascomycota</taxon>
        <taxon>Pezizomycotina</taxon>
        <taxon>Pezizomycetes</taxon>
        <taxon>Pezizales</taxon>
        <taxon>Morchellaceae</taxon>
        <taxon>Morchella</taxon>
    </lineage>
</organism>